<evidence type="ECO:0000313" key="2">
    <source>
        <dbReference type="Proteomes" id="UP000663305"/>
    </source>
</evidence>
<accession>A0A897NFK7</accession>
<dbReference type="AlphaFoldDB" id="A0A897NFK7"/>
<gene>
    <name evidence="1" type="ORF">HSBGL_0918</name>
</gene>
<sequence length="56" mass="6421">MSQYRFPGQPDHRFRFGVGLWVQPRSLSRCRDNCLHRLLFTPPTGLTVSHGPVTPT</sequence>
<dbReference type="EMBL" id="CP064789">
    <property type="protein sequence ID" value="QSG11348.1"/>
    <property type="molecule type" value="Genomic_DNA"/>
</dbReference>
<evidence type="ECO:0000313" key="1">
    <source>
        <dbReference type="EMBL" id="QSG11348.1"/>
    </source>
</evidence>
<dbReference type="Proteomes" id="UP000663305">
    <property type="component" value="Chromosome"/>
</dbReference>
<reference evidence="1" key="1">
    <citation type="submission" date="2020-11" db="EMBL/GenBank/DDBJ databases">
        <title>Carbohydrate-dependent, anaerobic sulfur respiration: A novel catabolism in halophilic archaea.</title>
        <authorList>
            <person name="Sorokin D.Y."/>
            <person name="Messina E."/>
            <person name="Smedile F."/>
            <person name="La Cono V."/>
            <person name="Hallsworth J.E."/>
            <person name="Yakimov M.M."/>
        </authorList>
    </citation>
    <scope>NUCLEOTIDE SEQUENCE</scope>
    <source>
        <strain evidence="1">HSR-Bgl</strain>
    </source>
</reference>
<name>A0A897NFK7_9EURY</name>
<organism evidence="1 2">
    <name type="scientific">Halapricum desulfuricans</name>
    <dbReference type="NCBI Taxonomy" id="2841257"/>
    <lineage>
        <taxon>Archaea</taxon>
        <taxon>Methanobacteriati</taxon>
        <taxon>Methanobacteriota</taxon>
        <taxon>Stenosarchaea group</taxon>
        <taxon>Halobacteria</taxon>
        <taxon>Halobacteriales</taxon>
        <taxon>Haloarculaceae</taxon>
        <taxon>Halapricum</taxon>
    </lineage>
</organism>
<protein>
    <submittedName>
        <fullName evidence="1">Uncharacterized protein</fullName>
    </submittedName>
</protein>
<proteinExistence type="predicted"/>